<dbReference type="AlphaFoldDB" id="A0A3N4I4G8"/>
<feature type="region of interest" description="Disordered" evidence="2">
    <location>
        <begin position="1"/>
        <end position="31"/>
    </location>
</feature>
<dbReference type="Gene3D" id="1.10.287.1490">
    <property type="match status" value="1"/>
</dbReference>
<evidence type="ECO:0000313" key="4">
    <source>
        <dbReference type="Proteomes" id="UP000275078"/>
    </source>
</evidence>
<feature type="coiled-coil region" evidence="1">
    <location>
        <begin position="182"/>
        <end position="405"/>
    </location>
</feature>
<sequence>MATGTSTDAAAASITSNNGPPTNSLENQNSTISILRPERLKEIRTDTERALELLYDVMTNVEDLIKDDEYAKEHPVSGSAEVKIERLTEDNWKLLEELEFTKQNYQAISKQFQTTQYNLTEAQSTIQAQARELTATQIWGKERDSQLQETRKTLQTIHDDYRQSRQVIDGLVKHGNGTNMELEALRKDYKLLSGKIVEYQNDHATKDRRIKELEAKASDTEKIVSKQMVDLATKDEEINELEAKAKDSVARISGLHQDIRKKDERIEEMKQQAITAASSISSLEQDKSRQESIIREMEERAHDAASEISGLRTQIETNETTISGHLLQITGNATTIEEMELRLASDSQRIEALEKDLKAMKSEAAKNERARSNKLKQLTKVNLDLKNSRELVGSLEKKLEAKSTEVAKLRECFSNCLGKTKEKDEEIQLKNKQIALLEAGSPGAIEAYMAVESVAEELIDALQDLLEDVPLAQNEIRKKIESKIDFVRKIQTGVFGN</sequence>
<keyword evidence="4" id="KW-1185">Reference proteome</keyword>
<evidence type="ECO:0000313" key="3">
    <source>
        <dbReference type="EMBL" id="RPA80367.1"/>
    </source>
</evidence>
<evidence type="ECO:0000256" key="2">
    <source>
        <dbReference type="SAM" id="MobiDB-lite"/>
    </source>
</evidence>
<proteinExistence type="predicted"/>
<reference evidence="3 4" key="1">
    <citation type="journal article" date="2018" name="Nat. Ecol. Evol.">
        <title>Pezizomycetes genomes reveal the molecular basis of ectomycorrhizal truffle lifestyle.</title>
        <authorList>
            <person name="Murat C."/>
            <person name="Payen T."/>
            <person name="Noel B."/>
            <person name="Kuo A."/>
            <person name="Morin E."/>
            <person name="Chen J."/>
            <person name="Kohler A."/>
            <person name="Krizsan K."/>
            <person name="Balestrini R."/>
            <person name="Da Silva C."/>
            <person name="Montanini B."/>
            <person name="Hainaut M."/>
            <person name="Levati E."/>
            <person name="Barry K.W."/>
            <person name="Belfiori B."/>
            <person name="Cichocki N."/>
            <person name="Clum A."/>
            <person name="Dockter R.B."/>
            <person name="Fauchery L."/>
            <person name="Guy J."/>
            <person name="Iotti M."/>
            <person name="Le Tacon F."/>
            <person name="Lindquist E.A."/>
            <person name="Lipzen A."/>
            <person name="Malagnac F."/>
            <person name="Mello A."/>
            <person name="Molinier V."/>
            <person name="Miyauchi S."/>
            <person name="Poulain J."/>
            <person name="Riccioni C."/>
            <person name="Rubini A."/>
            <person name="Sitrit Y."/>
            <person name="Splivallo R."/>
            <person name="Traeger S."/>
            <person name="Wang M."/>
            <person name="Zifcakova L."/>
            <person name="Wipf D."/>
            <person name="Zambonelli A."/>
            <person name="Paolocci F."/>
            <person name="Nowrousian M."/>
            <person name="Ottonello S."/>
            <person name="Baldrian P."/>
            <person name="Spatafora J.W."/>
            <person name="Henrissat B."/>
            <person name="Nagy L.G."/>
            <person name="Aury J.M."/>
            <person name="Wincker P."/>
            <person name="Grigoriev I.V."/>
            <person name="Bonfante P."/>
            <person name="Martin F.M."/>
        </authorList>
    </citation>
    <scope>NUCLEOTIDE SEQUENCE [LARGE SCALE GENOMIC DNA]</scope>
    <source>
        <strain evidence="3 4">RN42</strain>
    </source>
</reference>
<feature type="compositionally biased region" description="Low complexity" evidence="2">
    <location>
        <begin position="1"/>
        <end position="16"/>
    </location>
</feature>
<name>A0A3N4I4G8_ASCIM</name>
<gene>
    <name evidence="3" type="ORF">BJ508DRAFT_307568</name>
</gene>
<dbReference type="Proteomes" id="UP000275078">
    <property type="component" value="Unassembled WGS sequence"/>
</dbReference>
<dbReference type="EMBL" id="ML119689">
    <property type="protein sequence ID" value="RPA80367.1"/>
    <property type="molecule type" value="Genomic_DNA"/>
</dbReference>
<keyword evidence="1" id="KW-0175">Coiled coil</keyword>
<feature type="compositionally biased region" description="Polar residues" evidence="2">
    <location>
        <begin position="17"/>
        <end position="31"/>
    </location>
</feature>
<organism evidence="3 4">
    <name type="scientific">Ascobolus immersus RN42</name>
    <dbReference type="NCBI Taxonomy" id="1160509"/>
    <lineage>
        <taxon>Eukaryota</taxon>
        <taxon>Fungi</taxon>
        <taxon>Dikarya</taxon>
        <taxon>Ascomycota</taxon>
        <taxon>Pezizomycotina</taxon>
        <taxon>Pezizomycetes</taxon>
        <taxon>Pezizales</taxon>
        <taxon>Ascobolaceae</taxon>
        <taxon>Ascobolus</taxon>
    </lineage>
</organism>
<accession>A0A3N4I4G8</accession>
<evidence type="ECO:0000256" key="1">
    <source>
        <dbReference type="SAM" id="Coils"/>
    </source>
</evidence>
<protein>
    <submittedName>
        <fullName evidence="3">Uncharacterized protein</fullName>
    </submittedName>
</protein>